<reference evidence="6 7" key="1">
    <citation type="submission" date="2018-12" db="EMBL/GenBank/DDBJ databases">
        <authorList>
            <consortium name="Pathogen Informatics"/>
        </authorList>
    </citation>
    <scope>NUCLEOTIDE SEQUENCE [LARGE SCALE GENOMIC DNA]</scope>
    <source>
        <strain evidence="6 7">NCTC10665</strain>
    </source>
</reference>
<evidence type="ECO:0000313" key="7">
    <source>
        <dbReference type="Proteomes" id="UP000268879"/>
    </source>
</evidence>
<dbReference type="GO" id="GO:0003677">
    <property type="term" value="F:DNA binding"/>
    <property type="evidence" value="ECO:0007669"/>
    <property type="project" value="UniProtKB-KW"/>
</dbReference>
<dbReference type="SMART" id="SM01134">
    <property type="entry name" value="DeoRC"/>
    <property type="match status" value="1"/>
</dbReference>
<dbReference type="InterPro" id="IPR037171">
    <property type="entry name" value="NagB/RpiA_transferase-like"/>
</dbReference>
<feature type="domain" description="DeoR-like transcriptional repressor C-terminal sensor" evidence="4">
    <location>
        <begin position="79"/>
        <end position="236"/>
    </location>
</feature>
<dbReference type="Pfam" id="PF00455">
    <property type="entry name" value="DeoRC"/>
    <property type="match status" value="1"/>
</dbReference>
<dbReference type="InterPro" id="IPR018356">
    <property type="entry name" value="Tscrpt_reg_HTH_DeoR_CS"/>
</dbReference>
<name>A0A448PZ69_HAEPA</name>
<dbReference type="Proteomes" id="UP000268879">
    <property type="component" value="Chromosome"/>
</dbReference>
<keyword evidence="1" id="KW-0805">Transcription regulation</keyword>
<dbReference type="PANTHER" id="PTHR30363">
    <property type="entry name" value="HTH-TYPE TRANSCRIPTIONAL REGULATOR SRLR-RELATED"/>
    <property type="match status" value="1"/>
</dbReference>
<dbReference type="InterPro" id="IPR014036">
    <property type="entry name" value="DeoR-like_C"/>
</dbReference>
<dbReference type="SUPFAM" id="SSF100950">
    <property type="entry name" value="NagB/RpiA/CoA transferase-like"/>
    <property type="match status" value="1"/>
</dbReference>
<dbReference type="NCBIfam" id="NF007961">
    <property type="entry name" value="PRK10681.1"/>
    <property type="match status" value="1"/>
</dbReference>
<dbReference type="AlphaFoldDB" id="A0A448PZ69"/>
<gene>
    <name evidence="6" type="primary">deoR</name>
    <name evidence="6" type="ORF">NCTC10665_00676</name>
</gene>
<dbReference type="GO" id="GO:0003700">
    <property type="term" value="F:DNA-binding transcription factor activity"/>
    <property type="evidence" value="ECO:0007669"/>
    <property type="project" value="InterPro"/>
</dbReference>
<dbReference type="PROSITE" id="PS00894">
    <property type="entry name" value="HTH_DEOR_1"/>
    <property type="match status" value="1"/>
</dbReference>
<sequence length="246" mass="27645">MMMDRKSNTRLKSLEFILTTMSSIKLKDAANILNVSEMTLRRDLNTEGCPLVLLGGHIVRDPKNYHETNYLIFEQETKNLKEKMVAGKLAADLVENGDIIFFDCGSSIPFIASQISSEIKFTALCCSLNTFTILKEKSHCEVILAGGIYSNHNSFFTPVNNSEVESILTTKAFISAAGVSNEFGVSCFNYDEAKVKKIAMKKSRKNILVFDHTKINQVKKAYIGDLNQFDLLICDKELPKNFYAKK</sequence>
<accession>A0A448PZ69</accession>
<organism evidence="6 7">
    <name type="scientific">Haemophilus parainfluenzae</name>
    <dbReference type="NCBI Taxonomy" id="729"/>
    <lineage>
        <taxon>Bacteria</taxon>
        <taxon>Pseudomonadati</taxon>
        <taxon>Pseudomonadota</taxon>
        <taxon>Gammaproteobacteria</taxon>
        <taxon>Pasteurellales</taxon>
        <taxon>Pasteurellaceae</taxon>
        <taxon>Haemophilus</taxon>
    </lineage>
</organism>
<evidence type="ECO:0000259" key="5">
    <source>
        <dbReference type="Pfam" id="PF08220"/>
    </source>
</evidence>
<dbReference type="InterPro" id="IPR050313">
    <property type="entry name" value="Carb_Metab_HTH_regulators"/>
</dbReference>
<evidence type="ECO:0000256" key="2">
    <source>
        <dbReference type="ARBA" id="ARBA00023125"/>
    </source>
</evidence>
<proteinExistence type="predicted"/>
<dbReference type="EMBL" id="LR134481">
    <property type="protein sequence ID" value="VEI29923.1"/>
    <property type="molecule type" value="Genomic_DNA"/>
</dbReference>
<keyword evidence="2" id="KW-0238">DNA-binding</keyword>
<dbReference type="PANTHER" id="PTHR30363:SF8">
    <property type="entry name" value="DEOXYRIBOSE OPERON REPRESSOR"/>
    <property type="match status" value="1"/>
</dbReference>
<evidence type="ECO:0000259" key="4">
    <source>
        <dbReference type="Pfam" id="PF00455"/>
    </source>
</evidence>
<feature type="domain" description="HTH deoR-type" evidence="5">
    <location>
        <begin position="12"/>
        <end position="45"/>
    </location>
</feature>
<evidence type="ECO:0000256" key="1">
    <source>
        <dbReference type="ARBA" id="ARBA00023015"/>
    </source>
</evidence>
<dbReference type="Pfam" id="PF08220">
    <property type="entry name" value="HTH_DeoR"/>
    <property type="match status" value="1"/>
</dbReference>
<protein>
    <submittedName>
        <fullName evidence="6">Deoxyribose operon repressor</fullName>
    </submittedName>
</protein>
<keyword evidence="3" id="KW-0804">Transcription</keyword>
<evidence type="ECO:0000313" key="6">
    <source>
        <dbReference type="EMBL" id="VEI29923.1"/>
    </source>
</evidence>
<evidence type="ECO:0000256" key="3">
    <source>
        <dbReference type="ARBA" id="ARBA00023163"/>
    </source>
</evidence>
<dbReference type="InterPro" id="IPR001034">
    <property type="entry name" value="DeoR_HTH"/>
</dbReference>